<dbReference type="AlphaFoldDB" id="A0A3L6TC16"/>
<feature type="compositionally biased region" description="Acidic residues" evidence="1">
    <location>
        <begin position="51"/>
        <end position="65"/>
    </location>
</feature>
<accession>A0A3L6TC16</accession>
<evidence type="ECO:0000313" key="2">
    <source>
        <dbReference type="EMBL" id="RLN35779.1"/>
    </source>
</evidence>
<name>A0A3L6TC16_PANMI</name>
<dbReference type="EMBL" id="PQIB02000002">
    <property type="protein sequence ID" value="RLN35779.1"/>
    <property type="molecule type" value="Genomic_DNA"/>
</dbReference>
<keyword evidence="3" id="KW-1185">Reference proteome</keyword>
<reference evidence="3" key="1">
    <citation type="journal article" date="2019" name="Nat. Commun.">
        <title>The genome of broomcorn millet.</title>
        <authorList>
            <person name="Zou C."/>
            <person name="Miki D."/>
            <person name="Li D."/>
            <person name="Tang Q."/>
            <person name="Xiao L."/>
            <person name="Rajput S."/>
            <person name="Deng P."/>
            <person name="Jia W."/>
            <person name="Huang R."/>
            <person name="Zhang M."/>
            <person name="Sun Y."/>
            <person name="Hu J."/>
            <person name="Fu X."/>
            <person name="Schnable P.S."/>
            <person name="Li F."/>
            <person name="Zhang H."/>
            <person name="Feng B."/>
            <person name="Zhu X."/>
            <person name="Liu R."/>
            <person name="Schnable J.C."/>
            <person name="Zhu J.-K."/>
            <person name="Zhang H."/>
        </authorList>
    </citation>
    <scope>NUCLEOTIDE SEQUENCE [LARGE SCALE GENOMIC DNA]</scope>
</reference>
<proteinExistence type="predicted"/>
<dbReference type="STRING" id="4540.A0A3L6TC16"/>
<keyword evidence="2" id="KW-0378">Hydrolase</keyword>
<gene>
    <name evidence="2" type="ORF">C2845_PM03G33480</name>
</gene>
<keyword evidence="2" id="KW-0547">Nucleotide-binding</keyword>
<evidence type="ECO:0000256" key="1">
    <source>
        <dbReference type="SAM" id="MobiDB-lite"/>
    </source>
</evidence>
<organism evidence="2 3">
    <name type="scientific">Panicum miliaceum</name>
    <name type="common">Proso millet</name>
    <name type="synonym">Broomcorn millet</name>
    <dbReference type="NCBI Taxonomy" id="4540"/>
    <lineage>
        <taxon>Eukaryota</taxon>
        <taxon>Viridiplantae</taxon>
        <taxon>Streptophyta</taxon>
        <taxon>Embryophyta</taxon>
        <taxon>Tracheophyta</taxon>
        <taxon>Spermatophyta</taxon>
        <taxon>Magnoliopsida</taxon>
        <taxon>Liliopsida</taxon>
        <taxon>Poales</taxon>
        <taxon>Poaceae</taxon>
        <taxon>PACMAD clade</taxon>
        <taxon>Panicoideae</taxon>
        <taxon>Panicodae</taxon>
        <taxon>Paniceae</taxon>
        <taxon>Panicinae</taxon>
        <taxon>Panicum</taxon>
        <taxon>Panicum sect. Panicum</taxon>
    </lineage>
</organism>
<keyword evidence="2" id="KW-0347">Helicase</keyword>
<dbReference type="OrthoDB" id="10256233at2759"/>
<protein>
    <submittedName>
        <fullName evidence="2">DEAD-box ATP-dependent RNA helicase 22</fullName>
    </submittedName>
</protein>
<comment type="caution">
    <text evidence="2">The sequence shown here is derived from an EMBL/GenBank/DDBJ whole genome shotgun (WGS) entry which is preliminary data.</text>
</comment>
<feature type="region of interest" description="Disordered" evidence="1">
    <location>
        <begin position="50"/>
        <end position="79"/>
    </location>
</feature>
<dbReference type="GO" id="GO:0004386">
    <property type="term" value="F:helicase activity"/>
    <property type="evidence" value="ECO:0007669"/>
    <property type="project" value="UniProtKB-KW"/>
</dbReference>
<keyword evidence="2" id="KW-0067">ATP-binding</keyword>
<sequence length="181" mass="20431">MRQTCYFAEFENQVIRLIHMLRFDEKLLSRAQDSGKEVSFWSGDECHVDSESESSEFSGFDEENEGNLVQDRPGKVENNPVGARRVAKRLLPAGGVLKRMFPDADGLLVELYLHLHKPRLEQRWIEITADTQVDALLDAEKELPQQVEETSITQTRSIASVARFSSVKGDSGKPWLLVIGA</sequence>
<evidence type="ECO:0000313" key="3">
    <source>
        <dbReference type="Proteomes" id="UP000275267"/>
    </source>
</evidence>
<dbReference type="Proteomes" id="UP000275267">
    <property type="component" value="Unassembled WGS sequence"/>
</dbReference>